<sequence>MTTQTQNTTNAPTVLLIGATGSLGELIARELLQRGAQLRLLVRPKSRGKLAEDVARAAEVLDDAEGAFEGVGTVVSAVQGSPSTIVDAQLEWLRAAREAGVRRFIPSDYSMNFFGLDQGDNIPSDHRREFARRAEDERGDVEIVHVLNGAFLDRKVLFGFLGAIDLDKDEAYLWGDGDQKMGMTTYADTAAYIAEAALDERPVPEHLFVAAEEPTFHELVAETEAGLGRKLTVKTMGSLSDLDDEIARRQQENEDMYSYIPLMYWRAMLSGKGKLGELSNSRYPSVQPIGVREYAQLMAAGQA</sequence>
<feature type="domain" description="NAD(P)-binding" evidence="3">
    <location>
        <begin position="18"/>
        <end position="107"/>
    </location>
</feature>
<keyword evidence="1" id="KW-0521">NADP</keyword>
<dbReference type="Gene3D" id="3.90.25.10">
    <property type="entry name" value="UDP-galactose 4-epimerase, domain 1"/>
    <property type="match status" value="1"/>
</dbReference>
<dbReference type="OrthoDB" id="319724at2"/>
<dbReference type="Pfam" id="PF13460">
    <property type="entry name" value="NAD_binding_10"/>
    <property type="match status" value="1"/>
</dbReference>
<keyword evidence="2" id="KW-0560">Oxidoreductase</keyword>
<gene>
    <name evidence="4" type="ORF">Amac_034020</name>
</gene>
<organism evidence="4 5">
    <name type="scientific">Acrocarpospora macrocephala</name>
    <dbReference type="NCBI Taxonomy" id="150177"/>
    <lineage>
        <taxon>Bacteria</taxon>
        <taxon>Bacillati</taxon>
        <taxon>Actinomycetota</taxon>
        <taxon>Actinomycetes</taxon>
        <taxon>Streptosporangiales</taxon>
        <taxon>Streptosporangiaceae</taxon>
        <taxon>Acrocarpospora</taxon>
    </lineage>
</organism>
<dbReference type="InterPro" id="IPR016040">
    <property type="entry name" value="NAD(P)-bd_dom"/>
</dbReference>
<dbReference type="InterPro" id="IPR036291">
    <property type="entry name" value="NAD(P)-bd_dom_sf"/>
</dbReference>
<dbReference type="AlphaFoldDB" id="A0A5M3WME6"/>
<dbReference type="PANTHER" id="PTHR47706:SF9">
    <property type="entry name" value="NMRA-LIKE DOMAIN-CONTAINING PROTEIN-RELATED"/>
    <property type="match status" value="1"/>
</dbReference>
<accession>A0A5M3WME6</accession>
<evidence type="ECO:0000259" key="3">
    <source>
        <dbReference type="Pfam" id="PF13460"/>
    </source>
</evidence>
<dbReference type="EMBL" id="BLAE01000017">
    <property type="protein sequence ID" value="GES09806.1"/>
    <property type="molecule type" value="Genomic_DNA"/>
</dbReference>
<dbReference type="SUPFAM" id="SSF51735">
    <property type="entry name" value="NAD(P)-binding Rossmann-fold domains"/>
    <property type="match status" value="1"/>
</dbReference>
<dbReference type="Proteomes" id="UP000331127">
    <property type="component" value="Unassembled WGS sequence"/>
</dbReference>
<evidence type="ECO:0000256" key="2">
    <source>
        <dbReference type="ARBA" id="ARBA00023002"/>
    </source>
</evidence>
<evidence type="ECO:0000313" key="4">
    <source>
        <dbReference type="EMBL" id="GES09806.1"/>
    </source>
</evidence>
<dbReference type="InterPro" id="IPR051609">
    <property type="entry name" value="NmrA/Isoflavone_reductase-like"/>
</dbReference>
<keyword evidence="5" id="KW-1185">Reference proteome</keyword>
<evidence type="ECO:0000256" key="1">
    <source>
        <dbReference type="ARBA" id="ARBA00022857"/>
    </source>
</evidence>
<dbReference type="GO" id="GO:0016491">
    <property type="term" value="F:oxidoreductase activity"/>
    <property type="evidence" value="ECO:0007669"/>
    <property type="project" value="UniProtKB-KW"/>
</dbReference>
<reference evidence="4 5" key="1">
    <citation type="submission" date="2019-10" db="EMBL/GenBank/DDBJ databases">
        <title>Whole genome shotgun sequence of Acrocarpospora macrocephala NBRC 16266.</title>
        <authorList>
            <person name="Ichikawa N."/>
            <person name="Kimura A."/>
            <person name="Kitahashi Y."/>
            <person name="Komaki H."/>
            <person name="Oguchi A."/>
        </authorList>
    </citation>
    <scope>NUCLEOTIDE SEQUENCE [LARGE SCALE GENOMIC DNA]</scope>
    <source>
        <strain evidence="4 5">NBRC 16266</strain>
    </source>
</reference>
<dbReference type="RefSeq" id="WP_155355311.1">
    <property type="nucleotide sequence ID" value="NZ_BAAAHL010000027.1"/>
</dbReference>
<dbReference type="PANTHER" id="PTHR47706">
    <property type="entry name" value="NMRA-LIKE FAMILY PROTEIN"/>
    <property type="match status" value="1"/>
</dbReference>
<protein>
    <recommendedName>
        <fullName evidence="3">NAD(P)-binding domain-containing protein</fullName>
    </recommendedName>
</protein>
<evidence type="ECO:0000313" key="5">
    <source>
        <dbReference type="Proteomes" id="UP000331127"/>
    </source>
</evidence>
<comment type="caution">
    <text evidence="4">The sequence shown here is derived from an EMBL/GenBank/DDBJ whole genome shotgun (WGS) entry which is preliminary data.</text>
</comment>
<name>A0A5M3WME6_9ACTN</name>
<dbReference type="Gene3D" id="3.40.50.720">
    <property type="entry name" value="NAD(P)-binding Rossmann-like Domain"/>
    <property type="match status" value="1"/>
</dbReference>
<proteinExistence type="predicted"/>